<dbReference type="InterPro" id="IPR032675">
    <property type="entry name" value="LRR_dom_sf"/>
</dbReference>
<evidence type="ECO:0008006" key="3">
    <source>
        <dbReference type="Google" id="ProtNLM"/>
    </source>
</evidence>
<evidence type="ECO:0000313" key="1">
    <source>
        <dbReference type="EMBL" id="BAL88092.1"/>
    </source>
</evidence>
<dbReference type="KEGG" id="ams:AMIS_28720"/>
<dbReference type="RefSeq" id="WP_014442987.1">
    <property type="nucleotide sequence ID" value="NC_017093.1"/>
</dbReference>
<protein>
    <recommendedName>
        <fullName evidence="3">Leucine-rich repeat domain-containing protein</fullName>
    </recommendedName>
</protein>
<dbReference type="Gene3D" id="3.80.10.10">
    <property type="entry name" value="Ribonuclease Inhibitor"/>
    <property type="match status" value="1"/>
</dbReference>
<dbReference type="EMBL" id="AP012319">
    <property type="protein sequence ID" value="BAL88092.1"/>
    <property type="molecule type" value="Genomic_DNA"/>
</dbReference>
<name>I0H505_ACTM4</name>
<dbReference type="STRING" id="512565.AMIS_28720"/>
<dbReference type="OrthoDB" id="3682321at2"/>
<dbReference type="Proteomes" id="UP000007882">
    <property type="component" value="Chromosome"/>
</dbReference>
<sequence>MREQGSWRIDDTNAVAEFRYVPDGAGELVERLLGRPEEDPELWESVLIEEMLRDPAMAGLRSLRLCLTDFHHSARRAAVALAGRRWERLTDLWFGHEYEYLYQPAITSTGRRIDPLDRLHEGFVGDAGDAMWAALPNLRTLTVEGALLFDRVVSPSLTSLRLRGVVGSDGSVWPGPLPALRSLELDIQSDVYGVECPVTQLEWLTVRDYPALRSLDLRRAAFDVSDGGVLEILAANPIVAQLERLRVADLDEAVPDGFEHLELTVGAPLDGE</sequence>
<evidence type="ECO:0000313" key="2">
    <source>
        <dbReference type="Proteomes" id="UP000007882"/>
    </source>
</evidence>
<accession>I0H505</accession>
<dbReference type="PATRIC" id="fig|512565.3.peg.2875"/>
<gene>
    <name evidence="1" type="ordered locus">AMIS_28720</name>
</gene>
<keyword evidence="2" id="KW-1185">Reference proteome</keyword>
<reference evidence="1 2" key="1">
    <citation type="submission" date="2012-02" db="EMBL/GenBank/DDBJ databases">
        <title>Complete genome sequence of Actinoplanes missouriensis 431 (= NBRC 102363).</title>
        <authorList>
            <person name="Ohnishi Y."/>
            <person name="Ishikawa J."/>
            <person name="Sekine M."/>
            <person name="Hosoyama A."/>
            <person name="Harada T."/>
            <person name="Narita H."/>
            <person name="Hata T."/>
            <person name="Konno Y."/>
            <person name="Tutikane K."/>
            <person name="Fujita N."/>
            <person name="Horinouchi S."/>
            <person name="Hayakawa M."/>
        </authorList>
    </citation>
    <scope>NUCLEOTIDE SEQUENCE [LARGE SCALE GENOMIC DNA]</scope>
    <source>
        <strain evidence="2">ATCC 14538 / DSM 43046 / CBS 188.64 / JCM 3121 / NBRC 102363 / NCIMB 12654 / NRRL B-3342 / UNCC 431</strain>
    </source>
</reference>
<organism evidence="1 2">
    <name type="scientific">Actinoplanes missouriensis (strain ATCC 14538 / DSM 43046 / CBS 188.64 / JCM 3121 / NBRC 102363 / NCIMB 12654 / NRRL B-3342 / UNCC 431)</name>
    <dbReference type="NCBI Taxonomy" id="512565"/>
    <lineage>
        <taxon>Bacteria</taxon>
        <taxon>Bacillati</taxon>
        <taxon>Actinomycetota</taxon>
        <taxon>Actinomycetes</taxon>
        <taxon>Micromonosporales</taxon>
        <taxon>Micromonosporaceae</taxon>
        <taxon>Actinoplanes</taxon>
    </lineage>
</organism>
<dbReference type="AlphaFoldDB" id="I0H505"/>
<dbReference type="HOGENOM" id="CLU_1021697_0_0_11"/>
<proteinExistence type="predicted"/>
<dbReference type="eggNOG" id="ENOG5033WDT">
    <property type="taxonomic scope" value="Bacteria"/>
</dbReference>